<dbReference type="PANTHER" id="PTHR39081">
    <property type="entry name" value="MUT7-C DOMAIN-CONTAINING PROTEIN"/>
    <property type="match status" value="1"/>
</dbReference>
<comment type="caution">
    <text evidence="2">The sequence shown here is derived from an EMBL/GenBank/DDBJ whole genome shotgun (WGS) entry which is preliminary data.</text>
</comment>
<gene>
    <name evidence="2" type="ORF">A45J_0442</name>
</gene>
<reference evidence="2" key="1">
    <citation type="submission" date="2019-10" db="EMBL/GenBank/DDBJ databases">
        <title>Metagenomic sequencing of thiosulfate-disproportionating enrichment culture.</title>
        <authorList>
            <person name="Umezawa K."/>
            <person name="Kojima H."/>
            <person name="Fukui M."/>
        </authorList>
    </citation>
    <scope>NUCLEOTIDE SEQUENCE</scope>
    <source>
        <strain evidence="2">45J</strain>
    </source>
</reference>
<dbReference type="PANTHER" id="PTHR39081:SF1">
    <property type="entry name" value="MUT7-C RNASE DOMAIN-CONTAINING PROTEIN"/>
    <property type="match status" value="1"/>
</dbReference>
<dbReference type="EMBL" id="BLAB01000001">
    <property type="protein sequence ID" value="GER92722.1"/>
    <property type="molecule type" value="Genomic_DNA"/>
</dbReference>
<protein>
    <recommendedName>
        <fullName evidence="1">Mut7-C RNAse domain-containing protein</fullName>
    </recommendedName>
</protein>
<proteinExistence type="predicted"/>
<organism evidence="2">
    <name type="scientific">hot springs metagenome</name>
    <dbReference type="NCBI Taxonomy" id="433727"/>
    <lineage>
        <taxon>unclassified sequences</taxon>
        <taxon>metagenomes</taxon>
        <taxon>ecological metagenomes</taxon>
    </lineage>
</organism>
<feature type="domain" description="Mut7-C RNAse" evidence="1">
    <location>
        <begin position="6"/>
        <end position="148"/>
    </location>
</feature>
<accession>A0A5J4L094</accession>
<dbReference type="InterPro" id="IPR002782">
    <property type="entry name" value="Mut7-C_RNAse_dom"/>
</dbReference>
<dbReference type="AlphaFoldDB" id="A0A5J4L094"/>
<evidence type="ECO:0000313" key="2">
    <source>
        <dbReference type="EMBL" id="GER92722.1"/>
    </source>
</evidence>
<evidence type="ECO:0000259" key="1">
    <source>
        <dbReference type="Pfam" id="PF01927"/>
    </source>
</evidence>
<sequence length="162" mass="18856">MTAPLFIADAMLGSLSKWLRILGFDTLYFKNIDDNELIRIAKCEQRILLTRDTRLVKSKRINCYILINSNNISEQLKEVLLWLKKQGFNIIGDPRCIDCNGEISTVDRKSVINSVPEHVFVNFNSFFRCQKCGKVYWEGSHRKSIEKKIKNILGEIDTNWKN</sequence>
<dbReference type="Pfam" id="PF01927">
    <property type="entry name" value="Mut7-C"/>
    <property type="match status" value="1"/>
</dbReference>
<name>A0A5J4L094_9ZZZZ</name>